<reference evidence="3" key="1">
    <citation type="submission" date="2022-08" db="EMBL/GenBank/DDBJ databases">
        <authorList>
            <consortium name="DOE Joint Genome Institute"/>
            <person name="Min B."/>
            <person name="Riley R."/>
            <person name="Sierra-Patev S."/>
            <person name="Naranjo-Ortiz M."/>
            <person name="Looney B."/>
            <person name="Konkel Z."/>
            <person name="Slot J.C."/>
            <person name="Sakamoto Y."/>
            <person name="Steenwyk J.L."/>
            <person name="Rokas A."/>
            <person name="Carro J."/>
            <person name="Camarero S."/>
            <person name="Ferreira P."/>
            <person name="Molpeceres G."/>
            <person name="Ruiz-Duenas F.J."/>
            <person name="Serrano A."/>
            <person name="Henrissat B."/>
            <person name="Drula E."/>
            <person name="Hughes K.W."/>
            <person name="Mata J.L."/>
            <person name="Ishikawa N.K."/>
            <person name="Vargas-Isla R."/>
            <person name="Ushijima S."/>
            <person name="Smith C.A."/>
            <person name="Ahrendt S."/>
            <person name="Andreopoulos W."/>
            <person name="He G."/>
            <person name="Labutti K."/>
            <person name="Lipzen A."/>
            <person name="Ng V."/>
            <person name="Sandor L."/>
            <person name="Barry K."/>
            <person name="Martinez A.T."/>
            <person name="Xiao Y."/>
            <person name="Gibbons J.G."/>
            <person name="Terashima K."/>
            <person name="Hibbett D.S."/>
            <person name="Grigoriev I.V."/>
        </authorList>
    </citation>
    <scope>NUCLEOTIDE SEQUENCE</scope>
    <source>
        <strain evidence="3">Sp2 HRB7682 ss15</strain>
    </source>
</reference>
<protein>
    <submittedName>
        <fullName evidence="3">Uncharacterized protein</fullName>
    </submittedName>
</protein>
<evidence type="ECO:0000256" key="1">
    <source>
        <dbReference type="SAM" id="Coils"/>
    </source>
</evidence>
<dbReference type="AlphaFoldDB" id="A0A9W9A9M2"/>
<organism evidence="3 4">
    <name type="scientific">Lentinula lateritia</name>
    <dbReference type="NCBI Taxonomy" id="40482"/>
    <lineage>
        <taxon>Eukaryota</taxon>
        <taxon>Fungi</taxon>
        <taxon>Dikarya</taxon>
        <taxon>Basidiomycota</taxon>
        <taxon>Agaricomycotina</taxon>
        <taxon>Agaricomycetes</taxon>
        <taxon>Agaricomycetidae</taxon>
        <taxon>Agaricales</taxon>
        <taxon>Marasmiineae</taxon>
        <taxon>Omphalotaceae</taxon>
        <taxon>Lentinula</taxon>
    </lineage>
</organism>
<evidence type="ECO:0000313" key="4">
    <source>
        <dbReference type="Proteomes" id="UP001150238"/>
    </source>
</evidence>
<feature type="region of interest" description="Disordered" evidence="2">
    <location>
        <begin position="1"/>
        <end position="33"/>
    </location>
</feature>
<evidence type="ECO:0000256" key="2">
    <source>
        <dbReference type="SAM" id="MobiDB-lite"/>
    </source>
</evidence>
<sequence length="295" mass="32343">MRRSQTLRNHTRASMSSAAGNTSQFGTMGPGTGQLALHSDDLGVLREGDESDADVLRRQLLDKDRECDRLKTTLSLLQSQLSLRPPVEHVQALEREYKDLELLLEGTQRENERCMGEMERMKIREKMLERELARLAGDNWQSSLDISPFPPATIGTLGRSSAFHQRSNTAPTNTRMDSSSTSSGRSASSSSPLNPSINANANSSSPHLANSPSISRSTSEHVLTSSPIQESDSHPGGGGGGMDPAMLAAHIEKVRLLIMGMETRISKREDHLQEMVKRAESEGRRWEEVVGGVRA</sequence>
<name>A0A9W9A9M2_9AGAR</name>
<gene>
    <name evidence="3" type="ORF">C8J55DRAFT_93199</name>
</gene>
<feature type="region of interest" description="Disordered" evidence="2">
    <location>
        <begin position="156"/>
        <end position="244"/>
    </location>
</feature>
<comment type="caution">
    <text evidence="3">The sequence shown here is derived from an EMBL/GenBank/DDBJ whole genome shotgun (WGS) entry which is preliminary data.</text>
</comment>
<dbReference type="EMBL" id="JANVFS010000019">
    <property type="protein sequence ID" value="KAJ4476936.1"/>
    <property type="molecule type" value="Genomic_DNA"/>
</dbReference>
<feature type="compositionally biased region" description="Basic residues" evidence="2">
    <location>
        <begin position="1"/>
        <end position="11"/>
    </location>
</feature>
<feature type="coiled-coil region" evidence="1">
    <location>
        <begin position="90"/>
        <end position="138"/>
    </location>
</feature>
<keyword evidence="1" id="KW-0175">Coiled coil</keyword>
<dbReference type="Proteomes" id="UP001150238">
    <property type="component" value="Unassembled WGS sequence"/>
</dbReference>
<accession>A0A9W9A9M2</accession>
<feature type="compositionally biased region" description="Polar residues" evidence="2">
    <location>
        <begin position="12"/>
        <end position="26"/>
    </location>
</feature>
<proteinExistence type="predicted"/>
<feature type="compositionally biased region" description="Polar residues" evidence="2">
    <location>
        <begin position="158"/>
        <end position="177"/>
    </location>
</feature>
<feature type="compositionally biased region" description="Low complexity" evidence="2">
    <location>
        <begin position="178"/>
        <end position="206"/>
    </location>
</feature>
<evidence type="ECO:0000313" key="3">
    <source>
        <dbReference type="EMBL" id="KAJ4476936.1"/>
    </source>
</evidence>
<reference evidence="3" key="2">
    <citation type="journal article" date="2023" name="Proc. Natl. Acad. Sci. U.S.A.">
        <title>A global phylogenomic analysis of the shiitake genus Lentinula.</title>
        <authorList>
            <person name="Sierra-Patev S."/>
            <person name="Min B."/>
            <person name="Naranjo-Ortiz M."/>
            <person name="Looney B."/>
            <person name="Konkel Z."/>
            <person name="Slot J.C."/>
            <person name="Sakamoto Y."/>
            <person name="Steenwyk J.L."/>
            <person name="Rokas A."/>
            <person name="Carro J."/>
            <person name="Camarero S."/>
            <person name="Ferreira P."/>
            <person name="Molpeceres G."/>
            <person name="Ruiz-Duenas F.J."/>
            <person name="Serrano A."/>
            <person name="Henrissat B."/>
            <person name="Drula E."/>
            <person name="Hughes K.W."/>
            <person name="Mata J.L."/>
            <person name="Ishikawa N.K."/>
            <person name="Vargas-Isla R."/>
            <person name="Ushijima S."/>
            <person name="Smith C.A."/>
            <person name="Donoghue J."/>
            <person name="Ahrendt S."/>
            <person name="Andreopoulos W."/>
            <person name="He G."/>
            <person name="LaButti K."/>
            <person name="Lipzen A."/>
            <person name="Ng V."/>
            <person name="Riley R."/>
            <person name="Sandor L."/>
            <person name="Barry K."/>
            <person name="Martinez A.T."/>
            <person name="Xiao Y."/>
            <person name="Gibbons J.G."/>
            <person name="Terashima K."/>
            <person name="Grigoriev I.V."/>
            <person name="Hibbett D."/>
        </authorList>
    </citation>
    <scope>NUCLEOTIDE SEQUENCE</scope>
    <source>
        <strain evidence="3">Sp2 HRB7682 ss15</strain>
    </source>
</reference>
<feature type="compositionally biased region" description="Polar residues" evidence="2">
    <location>
        <begin position="207"/>
        <end position="230"/>
    </location>
</feature>